<evidence type="ECO:0000256" key="3">
    <source>
        <dbReference type="ARBA" id="ARBA00023125"/>
    </source>
</evidence>
<evidence type="ECO:0000259" key="7">
    <source>
        <dbReference type="PROSITE" id="PS51032"/>
    </source>
</evidence>
<keyword evidence="9" id="KW-1185">Reference proteome</keyword>
<dbReference type="PROSITE" id="PS51032">
    <property type="entry name" value="AP2_ERF"/>
    <property type="match status" value="1"/>
</dbReference>
<dbReference type="OrthoDB" id="670255at2759"/>
<dbReference type="EMBL" id="JAKOGI010000183">
    <property type="protein sequence ID" value="KAJ8440805.1"/>
    <property type="molecule type" value="Genomic_DNA"/>
</dbReference>
<comment type="caution">
    <text evidence="8">The sequence shown here is derived from an EMBL/GenBank/DDBJ whole genome shotgun (WGS) entry which is preliminary data.</text>
</comment>
<dbReference type="PANTHER" id="PTHR31190:SF314">
    <property type="entry name" value="ETHYLENE-RESPONSIVE TRANSCRIPTION FACTOR ERF094"/>
    <property type="match status" value="1"/>
</dbReference>
<dbReference type="GO" id="GO:0003700">
    <property type="term" value="F:DNA-binding transcription factor activity"/>
    <property type="evidence" value="ECO:0007669"/>
    <property type="project" value="InterPro"/>
</dbReference>
<dbReference type="SMART" id="SM00380">
    <property type="entry name" value="AP2"/>
    <property type="match status" value="1"/>
</dbReference>
<keyword evidence="4" id="KW-0804">Transcription</keyword>
<feature type="region of interest" description="Disordered" evidence="6">
    <location>
        <begin position="170"/>
        <end position="189"/>
    </location>
</feature>
<evidence type="ECO:0000256" key="1">
    <source>
        <dbReference type="ARBA" id="ARBA00004123"/>
    </source>
</evidence>
<dbReference type="PRINTS" id="PR00367">
    <property type="entry name" value="ETHRSPELEMNT"/>
</dbReference>
<keyword evidence="3" id="KW-0238">DNA-binding</keyword>
<protein>
    <recommendedName>
        <fullName evidence="7">AP2/ERF domain-containing protein</fullName>
    </recommendedName>
</protein>
<keyword evidence="2" id="KW-0805">Transcription regulation</keyword>
<proteinExistence type="predicted"/>
<feature type="compositionally biased region" description="Low complexity" evidence="6">
    <location>
        <begin position="1"/>
        <end position="15"/>
    </location>
</feature>
<name>A0A9Q1QHR0_9CARY</name>
<dbReference type="InterPro" id="IPR036955">
    <property type="entry name" value="AP2/ERF_dom_sf"/>
</dbReference>
<reference evidence="8" key="1">
    <citation type="submission" date="2022-04" db="EMBL/GenBank/DDBJ databases">
        <title>Carnegiea gigantea Genome sequencing and assembly v2.</title>
        <authorList>
            <person name="Copetti D."/>
            <person name="Sanderson M.J."/>
            <person name="Burquez A."/>
            <person name="Wojciechowski M.F."/>
        </authorList>
    </citation>
    <scope>NUCLEOTIDE SEQUENCE</scope>
    <source>
        <strain evidence="8">SGP5-SGP5p</strain>
        <tissue evidence="8">Aerial part</tissue>
    </source>
</reference>
<accession>A0A9Q1QHR0</accession>
<feature type="domain" description="AP2/ERF" evidence="7">
    <location>
        <begin position="77"/>
        <end position="135"/>
    </location>
</feature>
<evidence type="ECO:0000256" key="2">
    <source>
        <dbReference type="ARBA" id="ARBA00023015"/>
    </source>
</evidence>
<feature type="region of interest" description="Disordered" evidence="6">
    <location>
        <begin position="56"/>
        <end position="81"/>
    </location>
</feature>
<dbReference type="CDD" id="cd00018">
    <property type="entry name" value="AP2"/>
    <property type="match status" value="1"/>
</dbReference>
<dbReference type="GO" id="GO:0003677">
    <property type="term" value="F:DNA binding"/>
    <property type="evidence" value="ECO:0007669"/>
    <property type="project" value="UniProtKB-KW"/>
</dbReference>
<evidence type="ECO:0000256" key="4">
    <source>
        <dbReference type="ARBA" id="ARBA00023163"/>
    </source>
</evidence>
<dbReference type="AlphaFoldDB" id="A0A9Q1QHR0"/>
<organism evidence="8 9">
    <name type="scientific">Carnegiea gigantea</name>
    <dbReference type="NCBI Taxonomy" id="171969"/>
    <lineage>
        <taxon>Eukaryota</taxon>
        <taxon>Viridiplantae</taxon>
        <taxon>Streptophyta</taxon>
        <taxon>Embryophyta</taxon>
        <taxon>Tracheophyta</taxon>
        <taxon>Spermatophyta</taxon>
        <taxon>Magnoliopsida</taxon>
        <taxon>eudicotyledons</taxon>
        <taxon>Gunneridae</taxon>
        <taxon>Pentapetalae</taxon>
        <taxon>Caryophyllales</taxon>
        <taxon>Cactineae</taxon>
        <taxon>Cactaceae</taxon>
        <taxon>Cactoideae</taxon>
        <taxon>Echinocereeae</taxon>
        <taxon>Carnegiea</taxon>
    </lineage>
</organism>
<sequence>MDTSSSSSSPSSSSSYPGEQSWENYNPVSISELPFNINDSDEITLFNMLSEQEMRSNSTSALSKNAGVEFPDPPRRSYRGVRRRPWGKYAAEIRDSTRHGVRVWLGTFDSAEEAALAYDQAAYAMRGPAAVLNFPAEVVRQSLTEMRREDEGDEEGSPVIELKRKHLMKRKSMVSHSEGKRGKREKDQVAPVVAASKTMLPLVLPCWGLKLQ</sequence>
<feature type="compositionally biased region" description="Basic and acidic residues" evidence="6">
    <location>
        <begin position="177"/>
        <end position="188"/>
    </location>
</feature>
<dbReference type="PANTHER" id="PTHR31190">
    <property type="entry name" value="DNA-BINDING DOMAIN"/>
    <property type="match status" value="1"/>
</dbReference>
<dbReference type="InterPro" id="IPR016177">
    <property type="entry name" value="DNA-bd_dom_sf"/>
</dbReference>
<dbReference type="GO" id="GO:0009873">
    <property type="term" value="P:ethylene-activated signaling pathway"/>
    <property type="evidence" value="ECO:0007669"/>
    <property type="project" value="InterPro"/>
</dbReference>
<feature type="region of interest" description="Disordered" evidence="6">
    <location>
        <begin position="1"/>
        <end position="23"/>
    </location>
</feature>
<evidence type="ECO:0000256" key="5">
    <source>
        <dbReference type="ARBA" id="ARBA00023242"/>
    </source>
</evidence>
<evidence type="ECO:0000313" key="8">
    <source>
        <dbReference type="EMBL" id="KAJ8440805.1"/>
    </source>
</evidence>
<dbReference type="InterPro" id="IPR044808">
    <property type="entry name" value="ERF_plant"/>
</dbReference>
<gene>
    <name evidence="8" type="ORF">Cgig2_000693</name>
</gene>
<comment type="subcellular location">
    <subcellularLocation>
        <location evidence="1">Nucleus</location>
    </subcellularLocation>
</comment>
<dbReference type="Gene3D" id="3.30.730.10">
    <property type="entry name" value="AP2/ERF domain"/>
    <property type="match status" value="1"/>
</dbReference>
<evidence type="ECO:0000313" key="9">
    <source>
        <dbReference type="Proteomes" id="UP001153076"/>
    </source>
</evidence>
<dbReference type="FunFam" id="3.30.730.10:FF:000001">
    <property type="entry name" value="Ethylene-responsive transcription factor 2"/>
    <property type="match status" value="1"/>
</dbReference>
<dbReference type="GO" id="GO:0005634">
    <property type="term" value="C:nucleus"/>
    <property type="evidence" value="ECO:0007669"/>
    <property type="project" value="UniProtKB-SubCell"/>
</dbReference>
<keyword evidence="5" id="KW-0539">Nucleus</keyword>
<dbReference type="Proteomes" id="UP001153076">
    <property type="component" value="Unassembled WGS sequence"/>
</dbReference>
<dbReference type="InterPro" id="IPR001471">
    <property type="entry name" value="AP2/ERF_dom"/>
</dbReference>
<evidence type="ECO:0000256" key="6">
    <source>
        <dbReference type="SAM" id="MobiDB-lite"/>
    </source>
</evidence>
<dbReference type="SUPFAM" id="SSF54171">
    <property type="entry name" value="DNA-binding domain"/>
    <property type="match status" value="1"/>
</dbReference>
<dbReference type="Pfam" id="PF00847">
    <property type="entry name" value="AP2"/>
    <property type="match status" value="1"/>
</dbReference>